<organism evidence="3 4">
    <name type="scientific">Luoshenia tenuis</name>
    <dbReference type="NCBI Taxonomy" id="2763654"/>
    <lineage>
        <taxon>Bacteria</taxon>
        <taxon>Bacillati</taxon>
        <taxon>Bacillota</taxon>
        <taxon>Clostridia</taxon>
        <taxon>Christensenellales</taxon>
        <taxon>Christensenellaceae</taxon>
        <taxon>Luoshenia</taxon>
    </lineage>
</organism>
<dbReference type="PANTHER" id="PTHR30535:SF34">
    <property type="entry name" value="MOLYBDATE-BINDING PROTEIN MOLA"/>
    <property type="match status" value="1"/>
</dbReference>
<evidence type="ECO:0000256" key="1">
    <source>
        <dbReference type="ARBA" id="ARBA00008814"/>
    </source>
</evidence>
<dbReference type="SUPFAM" id="SSF53807">
    <property type="entry name" value="Helical backbone' metal receptor"/>
    <property type="match status" value="1"/>
</dbReference>
<dbReference type="InterPro" id="IPR050902">
    <property type="entry name" value="ABC_Transporter_SBP"/>
</dbReference>
<dbReference type="Proteomes" id="UP000654279">
    <property type="component" value="Unassembled WGS sequence"/>
</dbReference>
<protein>
    <submittedName>
        <fullName evidence="3">ABC transporter substrate-binding protein</fullName>
    </submittedName>
</protein>
<evidence type="ECO:0000313" key="4">
    <source>
        <dbReference type="Proteomes" id="UP000654279"/>
    </source>
</evidence>
<accession>A0A926CZ64</accession>
<evidence type="ECO:0000259" key="2">
    <source>
        <dbReference type="PROSITE" id="PS50983"/>
    </source>
</evidence>
<dbReference type="Gene3D" id="3.40.50.1980">
    <property type="entry name" value="Nitrogenase molybdenum iron protein domain"/>
    <property type="match status" value="2"/>
</dbReference>
<comment type="similarity">
    <text evidence="1">Belongs to the bacterial solute-binding protein 8 family.</text>
</comment>
<dbReference type="PROSITE" id="PS50983">
    <property type="entry name" value="FE_B12_PBP"/>
    <property type="match status" value="1"/>
</dbReference>
<reference evidence="3" key="1">
    <citation type="submission" date="2020-08" db="EMBL/GenBank/DDBJ databases">
        <title>Genome public.</title>
        <authorList>
            <person name="Liu C."/>
            <person name="Sun Q."/>
        </authorList>
    </citation>
    <scope>NUCLEOTIDE SEQUENCE</scope>
    <source>
        <strain evidence="3">NSJ-44</strain>
    </source>
</reference>
<evidence type="ECO:0000313" key="3">
    <source>
        <dbReference type="EMBL" id="MBC8529420.1"/>
    </source>
</evidence>
<comment type="caution">
    <text evidence="3">The sequence shown here is derived from an EMBL/GenBank/DDBJ whole genome shotgun (WGS) entry which is preliminary data.</text>
</comment>
<proteinExistence type="inferred from homology"/>
<dbReference type="AlphaFoldDB" id="A0A926CZ64"/>
<dbReference type="InterPro" id="IPR002491">
    <property type="entry name" value="ABC_transptr_periplasmic_BD"/>
</dbReference>
<sequence>MATQTPAPAQTYTFQDALGHEVTVAYGPERVVALMGSYAETWLLAGGKLVGTTEDAISERDLELDADTKVIGQVKTPDVEKVLELDPDFVILSPDIEGHLKLDELLGKAGVSHAYFKVEEFEEYLAMLKICTELTGREDLYVQNGTAIAEQIDNVKMQAALSSYRPSVLFVRALSTKAKAKAKDNFVCTMLDELGCDNIAARHDSLLEDLSMEEIITEDPDFIFVVTMGEEQAALDALKAGIQSNPAWNNLSAVKNGKYIILDKDLFHYKPNARWGESYETLAKYLYPQLFQ</sequence>
<dbReference type="EMBL" id="JACRSO010000003">
    <property type="protein sequence ID" value="MBC8529420.1"/>
    <property type="molecule type" value="Genomic_DNA"/>
</dbReference>
<dbReference type="Pfam" id="PF01497">
    <property type="entry name" value="Peripla_BP_2"/>
    <property type="match status" value="1"/>
</dbReference>
<keyword evidence="4" id="KW-1185">Reference proteome</keyword>
<feature type="domain" description="Fe/B12 periplasmic-binding" evidence="2">
    <location>
        <begin position="30"/>
        <end position="290"/>
    </location>
</feature>
<name>A0A926CZ64_9FIRM</name>
<dbReference type="PANTHER" id="PTHR30535">
    <property type="entry name" value="VITAMIN B12-BINDING PROTEIN"/>
    <property type="match status" value="1"/>
</dbReference>
<gene>
    <name evidence="3" type="ORF">H8699_08275</name>
</gene>
<dbReference type="GO" id="GO:0071281">
    <property type="term" value="P:cellular response to iron ion"/>
    <property type="evidence" value="ECO:0007669"/>
    <property type="project" value="TreeGrafter"/>
</dbReference>